<gene>
    <name evidence="2" type="ORF">D7Z26_06785</name>
</gene>
<dbReference type="Proteomes" id="UP000282076">
    <property type="component" value="Unassembled WGS sequence"/>
</dbReference>
<feature type="signal peptide" evidence="1">
    <location>
        <begin position="1"/>
        <end position="28"/>
    </location>
</feature>
<keyword evidence="1" id="KW-0732">Signal</keyword>
<dbReference type="OrthoDB" id="2475415at2"/>
<evidence type="ECO:0008006" key="4">
    <source>
        <dbReference type="Google" id="ProtNLM"/>
    </source>
</evidence>
<proteinExistence type="predicted"/>
<keyword evidence="3" id="KW-1185">Reference proteome</keyword>
<evidence type="ECO:0000313" key="2">
    <source>
        <dbReference type="EMBL" id="RKP54940.1"/>
    </source>
</evidence>
<evidence type="ECO:0000256" key="1">
    <source>
        <dbReference type="SAM" id="SignalP"/>
    </source>
</evidence>
<reference evidence="2 3" key="1">
    <citation type="submission" date="2018-10" db="EMBL/GenBank/DDBJ databases">
        <title>Cohnella sp. M2MS4P-1, whole genome shotgun sequence.</title>
        <authorList>
            <person name="Tuo L."/>
        </authorList>
    </citation>
    <scope>NUCLEOTIDE SEQUENCE [LARGE SCALE GENOMIC DNA]</scope>
    <source>
        <strain evidence="2 3">M2MS4P-1</strain>
    </source>
</reference>
<comment type="caution">
    <text evidence="2">The sequence shown here is derived from an EMBL/GenBank/DDBJ whole genome shotgun (WGS) entry which is preliminary data.</text>
</comment>
<feature type="chain" id="PRO_5019778764" description="Copper resistance protein CopC" evidence="1">
    <location>
        <begin position="29"/>
        <end position="139"/>
    </location>
</feature>
<organism evidence="2 3">
    <name type="scientific">Cohnella endophytica</name>
    <dbReference type="NCBI Taxonomy" id="2419778"/>
    <lineage>
        <taxon>Bacteria</taxon>
        <taxon>Bacillati</taxon>
        <taxon>Bacillota</taxon>
        <taxon>Bacilli</taxon>
        <taxon>Bacillales</taxon>
        <taxon>Paenibacillaceae</taxon>
        <taxon>Cohnella</taxon>
    </lineage>
</organism>
<dbReference type="AlphaFoldDB" id="A0A494Y4T6"/>
<protein>
    <recommendedName>
        <fullName evidence="4">Copper resistance protein CopC</fullName>
    </recommendedName>
</protein>
<accession>A0A494Y4T6</accession>
<dbReference type="EMBL" id="RBZM01000004">
    <property type="protein sequence ID" value="RKP54940.1"/>
    <property type="molecule type" value="Genomic_DNA"/>
</dbReference>
<name>A0A494Y4T6_9BACL</name>
<evidence type="ECO:0000313" key="3">
    <source>
        <dbReference type="Proteomes" id="UP000282076"/>
    </source>
</evidence>
<dbReference type="RefSeq" id="WP_120975319.1">
    <property type="nucleotide sequence ID" value="NZ_RBZM01000004.1"/>
</dbReference>
<sequence length="139" mass="15570">MVKSIFHTQKVLFLSMILILCFSSVAFAYKSSSYPIRPDKNGAYDGVYIDVYKKSNAVVTFKAYGVHTGQSAHIKFVLYNANSDVVFTKDLGVGDVDGFFTLKDLAVGRYQLMWESLTSNETNGYFYVTMDDGAGYVFQ</sequence>